<gene>
    <name evidence="2" type="ORF">B0H63DRAFT_506858</name>
</gene>
<dbReference type="SUPFAM" id="SSF50370">
    <property type="entry name" value="Ricin B-like lectins"/>
    <property type="match status" value="1"/>
</dbReference>
<dbReference type="Gene3D" id="2.80.10.50">
    <property type="match status" value="1"/>
</dbReference>
<dbReference type="Proteomes" id="UP001285441">
    <property type="component" value="Unassembled WGS sequence"/>
</dbReference>
<proteinExistence type="predicted"/>
<feature type="region of interest" description="Disordered" evidence="1">
    <location>
        <begin position="158"/>
        <end position="178"/>
    </location>
</feature>
<dbReference type="EMBL" id="JAULSW010000002">
    <property type="protein sequence ID" value="KAK3389207.1"/>
    <property type="molecule type" value="Genomic_DNA"/>
</dbReference>
<dbReference type="InterPro" id="IPR035992">
    <property type="entry name" value="Ricin_B-like_lectins"/>
</dbReference>
<comment type="caution">
    <text evidence="2">The sequence shown here is derived from an EMBL/GenBank/DDBJ whole genome shotgun (WGS) entry which is preliminary data.</text>
</comment>
<organism evidence="2 3">
    <name type="scientific">Podospora didyma</name>
    <dbReference type="NCBI Taxonomy" id="330526"/>
    <lineage>
        <taxon>Eukaryota</taxon>
        <taxon>Fungi</taxon>
        <taxon>Dikarya</taxon>
        <taxon>Ascomycota</taxon>
        <taxon>Pezizomycotina</taxon>
        <taxon>Sordariomycetes</taxon>
        <taxon>Sordariomycetidae</taxon>
        <taxon>Sordariales</taxon>
        <taxon>Podosporaceae</taxon>
        <taxon>Podospora</taxon>
    </lineage>
</organism>
<reference evidence="2" key="2">
    <citation type="submission" date="2023-06" db="EMBL/GenBank/DDBJ databases">
        <authorList>
            <consortium name="Lawrence Berkeley National Laboratory"/>
            <person name="Haridas S."/>
            <person name="Hensen N."/>
            <person name="Bonometti L."/>
            <person name="Westerberg I."/>
            <person name="Brannstrom I.O."/>
            <person name="Guillou S."/>
            <person name="Cros-Aarteil S."/>
            <person name="Calhoun S."/>
            <person name="Kuo A."/>
            <person name="Mondo S."/>
            <person name="Pangilinan J."/>
            <person name="Riley R."/>
            <person name="LaButti K."/>
            <person name="Andreopoulos B."/>
            <person name="Lipzen A."/>
            <person name="Chen C."/>
            <person name="Yanf M."/>
            <person name="Daum C."/>
            <person name="Ng V."/>
            <person name="Clum A."/>
            <person name="Steindorff A."/>
            <person name="Ohm R."/>
            <person name="Martin F."/>
            <person name="Silar P."/>
            <person name="Natvig D."/>
            <person name="Lalanne C."/>
            <person name="Gautier V."/>
            <person name="Ament-velasquez S.L."/>
            <person name="Kruys A."/>
            <person name="Hutchinson M.I."/>
            <person name="Powell A.J."/>
            <person name="Barry K."/>
            <person name="Miller A.N."/>
            <person name="Grigoriev I.V."/>
            <person name="Debuchy R."/>
            <person name="Gladieux P."/>
            <person name="Thoren M.H."/>
            <person name="Johannesson H."/>
        </authorList>
    </citation>
    <scope>NUCLEOTIDE SEQUENCE</scope>
    <source>
        <strain evidence="2">CBS 232.78</strain>
    </source>
</reference>
<evidence type="ECO:0000313" key="3">
    <source>
        <dbReference type="Proteomes" id="UP001285441"/>
    </source>
</evidence>
<dbReference type="AlphaFoldDB" id="A0AAE0NWW3"/>
<protein>
    <recommendedName>
        <fullName evidence="4">Ricin B lectin domain-containing protein</fullName>
    </recommendedName>
</protein>
<reference evidence="2" key="1">
    <citation type="journal article" date="2023" name="Mol. Phylogenet. Evol.">
        <title>Genome-scale phylogeny and comparative genomics of the fungal order Sordariales.</title>
        <authorList>
            <person name="Hensen N."/>
            <person name="Bonometti L."/>
            <person name="Westerberg I."/>
            <person name="Brannstrom I.O."/>
            <person name="Guillou S."/>
            <person name="Cros-Aarteil S."/>
            <person name="Calhoun S."/>
            <person name="Haridas S."/>
            <person name="Kuo A."/>
            <person name="Mondo S."/>
            <person name="Pangilinan J."/>
            <person name="Riley R."/>
            <person name="LaButti K."/>
            <person name="Andreopoulos B."/>
            <person name="Lipzen A."/>
            <person name="Chen C."/>
            <person name="Yan M."/>
            <person name="Daum C."/>
            <person name="Ng V."/>
            <person name="Clum A."/>
            <person name="Steindorff A."/>
            <person name="Ohm R.A."/>
            <person name="Martin F."/>
            <person name="Silar P."/>
            <person name="Natvig D.O."/>
            <person name="Lalanne C."/>
            <person name="Gautier V."/>
            <person name="Ament-Velasquez S.L."/>
            <person name="Kruys A."/>
            <person name="Hutchinson M.I."/>
            <person name="Powell A.J."/>
            <person name="Barry K."/>
            <person name="Miller A.N."/>
            <person name="Grigoriev I.V."/>
            <person name="Debuchy R."/>
            <person name="Gladieux P."/>
            <person name="Hiltunen Thoren M."/>
            <person name="Johannesson H."/>
        </authorList>
    </citation>
    <scope>NUCLEOTIDE SEQUENCE</scope>
    <source>
        <strain evidence="2">CBS 232.78</strain>
    </source>
</reference>
<name>A0AAE0NWW3_9PEZI</name>
<sequence>MYQSSTPHQLSSSLQSRFADLVMCYPLAPSLHPQSLYIVVSPPLSFYPPLASRHFGKASFPFSSIMAASGEHDSPIGATDLSTIFPNDETSQNVLATRRKQQQEAAAAALKAEQDANAREEQRVAREKAAEKEIAALKSRAEGLDDEVAALKRKTQDLSNDATTAKQQKTQAETQSVQDRARLETEMAKLKQEKSDADASWRNTCNNLESHINELRNERDRELAQKLDPSNNLDVNYDGQEVYIINIKARTTADHNPGTSTPIVRSWTWEYRNPNQRFVLDKVNRNDPRSPWYIRNHNTSRYWEFREAGSDKDLYAADRRGDYDGSLAQQWHICLSSGGSVLFKNVRFGTSVDLYSTENGKRGERLRSYDVRPEDPCQRFTIFHHHD</sequence>
<accession>A0AAE0NWW3</accession>
<feature type="compositionally biased region" description="Low complexity" evidence="1">
    <location>
        <begin position="162"/>
        <end position="175"/>
    </location>
</feature>
<evidence type="ECO:0008006" key="4">
    <source>
        <dbReference type="Google" id="ProtNLM"/>
    </source>
</evidence>
<keyword evidence="3" id="KW-1185">Reference proteome</keyword>
<evidence type="ECO:0000256" key="1">
    <source>
        <dbReference type="SAM" id="MobiDB-lite"/>
    </source>
</evidence>
<evidence type="ECO:0000313" key="2">
    <source>
        <dbReference type="EMBL" id="KAK3389207.1"/>
    </source>
</evidence>